<dbReference type="EMBL" id="JYDO01000271">
    <property type="protein sequence ID" value="KRZ66040.1"/>
    <property type="molecule type" value="Genomic_DNA"/>
</dbReference>
<reference evidence="1 2" key="1">
    <citation type="submission" date="2015-01" db="EMBL/GenBank/DDBJ databases">
        <title>Evolution of Trichinella species and genotypes.</title>
        <authorList>
            <person name="Korhonen P.K."/>
            <person name="Edoardo P."/>
            <person name="Giuseppe L.R."/>
            <person name="Gasser R.B."/>
        </authorList>
    </citation>
    <scope>NUCLEOTIDE SEQUENCE [LARGE SCALE GENOMIC DNA]</scope>
    <source>
        <strain evidence="1">ISS1980</strain>
    </source>
</reference>
<proteinExistence type="predicted"/>
<evidence type="ECO:0000313" key="2">
    <source>
        <dbReference type="Proteomes" id="UP000054843"/>
    </source>
</evidence>
<dbReference type="AlphaFoldDB" id="A0A0V1M2X1"/>
<gene>
    <name evidence="1" type="ORF">T10_6456</name>
</gene>
<dbReference type="Proteomes" id="UP000054843">
    <property type="component" value="Unassembled WGS sequence"/>
</dbReference>
<evidence type="ECO:0000313" key="1">
    <source>
        <dbReference type="EMBL" id="KRZ66040.1"/>
    </source>
</evidence>
<organism evidence="1 2">
    <name type="scientific">Trichinella papuae</name>
    <dbReference type="NCBI Taxonomy" id="268474"/>
    <lineage>
        <taxon>Eukaryota</taxon>
        <taxon>Metazoa</taxon>
        <taxon>Ecdysozoa</taxon>
        <taxon>Nematoda</taxon>
        <taxon>Enoplea</taxon>
        <taxon>Dorylaimia</taxon>
        <taxon>Trichinellida</taxon>
        <taxon>Trichinellidae</taxon>
        <taxon>Trichinella</taxon>
    </lineage>
</organism>
<name>A0A0V1M2X1_9BILA</name>
<protein>
    <submittedName>
        <fullName evidence="1">Uncharacterized protein</fullName>
    </submittedName>
</protein>
<comment type="caution">
    <text evidence="1">The sequence shown here is derived from an EMBL/GenBank/DDBJ whole genome shotgun (WGS) entry which is preliminary data.</text>
</comment>
<accession>A0A0V1M2X1</accession>
<keyword evidence="2" id="KW-1185">Reference proteome</keyword>
<sequence>MAKDINATESYGMLLPLGLRSEQLQVEKLEEAIGTALHVHCCRQQSTLHPTSDSAYQGRAPACKCFPVWLTTPETMLMSWKPNNVVNNVSRSKHQIDGLTDLDRDTVFGTAVYVVKPLA</sequence>